<dbReference type="EMBL" id="CP054140">
    <property type="protein sequence ID" value="QQG64785.1"/>
    <property type="molecule type" value="Genomic_DNA"/>
</dbReference>
<evidence type="ECO:0000256" key="5">
    <source>
        <dbReference type="ARBA" id="ARBA00022490"/>
    </source>
</evidence>
<feature type="active site" evidence="15">
    <location>
        <position position="61"/>
    </location>
</feature>
<feature type="region of interest" description="Disordered" evidence="16">
    <location>
        <begin position="215"/>
        <end position="245"/>
    </location>
</feature>
<dbReference type="GO" id="GO:0019843">
    <property type="term" value="F:rRNA binding"/>
    <property type="evidence" value="ECO:0007669"/>
    <property type="project" value="UniProtKB-KW"/>
</dbReference>
<dbReference type="FunFam" id="1.10.1520.10:FF:000001">
    <property type="entry name" value="Ribonuclease 3"/>
    <property type="match status" value="1"/>
</dbReference>
<evidence type="ECO:0000256" key="8">
    <source>
        <dbReference type="ARBA" id="ARBA00022694"/>
    </source>
</evidence>
<evidence type="ECO:0000256" key="2">
    <source>
        <dbReference type="ARBA" id="ARBA00004496"/>
    </source>
</evidence>
<dbReference type="FunFam" id="3.30.160.20:FF:000003">
    <property type="entry name" value="Ribonuclease 3"/>
    <property type="match status" value="1"/>
</dbReference>
<dbReference type="CDD" id="cd00593">
    <property type="entry name" value="RIBOc"/>
    <property type="match status" value="1"/>
</dbReference>
<keyword evidence="15" id="KW-0699">rRNA-binding</keyword>
<accession>A0A7T5VBD7</accession>
<dbReference type="GO" id="GO:0006364">
    <property type="term" value="P:rRNA processing"/>
    <property type="evidence" value="ECO:0007669"/>
    <property type="project" value="UniProtKB-UniRule"/>
</dbReference>
<dbReference type="HAMAP" id="MF_00104">
    <property type="entry name" value="RNase_III"/>
    <property type="match status" value="1"/>
</dbReference>
<evidence type="ECO:0000256" key="15">
    <source>
        <dbReference type="HAMAP-Rule" id="MF_00104"/>
    </source>
</evidence>
<dbReference type="InterPro" id="IPR011907">
    <property type="entry name" value="RNase_III"/>
</dbReference>
<dbReference type="GO" id="GO:0008033">
    <property type="term" value="P:tRNA processing"/>
    <property type="evidence" value="ECO:0007669"/>
    <property type="project" value="UniProtKB-KW"/>
</dbReference>
<dbReference type="PANTHER" id="PTHR11207">
    <property type="entry name" value="RIBONUCLEASE III"/>
    <property type="match status" value="1"/>
</dbReference>
<organism evidence="19 20">
    <name type="scientific">Desulfobulbus oligotrophicus</name>
    <dbReference type="NCBI Taxonomy" id="1909699"/>
    <lineage>
        <taxon>Bacteria</taxon>
        <taxon>Pseudomonadati</taxon>
        <taxon>Thermodesulfobacteriota</taxon>
        <taxon>Desulfobulbia</taxon>
        <taxon>Desulfobulbales</taxon>
        <taxon>Desulfobulbaceae</taxon>
        <taxon>Desulfobulbus</taxon>
    </lineage>
</organism>
<feature type="binding site" evidence="15">
    <location>
        <position position="133"/>
    </location>
    <ligand>
        <name>Mg(2+)</name>
        <dbReference type="ChEBI" id="CHEBI:18420"/>
    </ligand>
</feature>
<evidence type="ECO:0000256" key="9">
    <source>
        <dbReference type="ARBA" id="ARBA00022722"/>
    </source>
</evidence>
<dbReference type="GO" id="GO:0010468">
    <property type="term" value="P:regulation of gene expression"/>
    <property type="evidence" value="ECO:0007669"/>
    <property type="project" value="TreeGrafter"/>
</dbReference>
<keyword evidence="13 15" id="KW-0460">Magnesium</keyword>
<dbReference type="GO" id="GO:0004525">
    <property type="term" value="F:ribonuclease III activity"/>
    <property type="evidence" value="ECO:0007669"/>
    <property type="project" value="UniProtKB-UniRule"/>
</dbReference>
<keyword evidence="10 15" id="KW-0479">Metal-binding</keyword>
<keyword evidence="5 15" id="KW-0963">Cytoplasm</keyword>
<evidence type="ECO:0000259" key="18">
    <source>
        <dbReference type="PROSITE" id="PS50142"/>
    </source>
</evidence>
<evidence type="ECO:0000256" key="14">
    <source>
        <dbReference type="ARBA" id="ARBA00022884"/>
    </source>
</evidence>
<evidence type="ECO:0000256" key="1">
    <source>
        <dbReference type="ARBA" id="ARBA00000109"/>
    </source>
</evidence>
<keyword evidence="9 15" id="KW-0540">Nuclease</keyword>
<dbReference type="Proteomes" id="UP000596092">
    <property type="component" value="Chromosome"/>
</dbReference>
<dbReference type="GO" id="GO:0005737">
    <property type="term" value="C:cytoplasm"/>
    <property type="evidence" value="ECO:0007669"/>
    <property type="project" value="UniProtKB-SubCell"/>
</dbReference>
<reference evidence="19 20" key="1">
    <citation type="submission" date="2020-05" db="EMBL/GenBank/DDBJ databases">
        <title>Complete genome of Desulfobulbus oligotrophicus.</title>
        <authorList>
            <person name="Podar M."/>
        </authorList>
    </citation>
    <scope>NUCLEOTIDE SEQUENCE [LARGE SCALE GENOMIC DNA]</scope>
    <source>
        <strain evidence="19 20">Prop6</strain>
    </source>
</reference>
<gene>
    <name evidence="15 19" type="primary">rnc</name>
    <name evidence="19" type="ORF">HP555_02340</name>
</gene>
<keyword evidence="8 15" id="KW-0819">tRNA processing</keyword>
<proteinExistence type="inferred from homology"/>
<keyword evidence="7 15" id="KW-0507">mRNA processing</keyword>
<comment type="catalytic activity">
    <reaction evidence="1 15">
        <text>Endonucleolytic cleavage to 5'-phosphomonoester.</text>
        <dbReference type="EC" id="3.1.26.3"/>
    </reaction>
</comment>
<keyword evidence="6 15" id="KW-0698">rRNA processing</keyword>
<dbReference type="Pfam" id="PF14622">
    <property type="entry name" value="Ribonucleas_3_3"/>
    <property type="match status" value="1"/>
</dbReference>
<evidence type="ECO:0000256" key="11">
    <source>
        <dbReference type="ARBA" id="ARBA00022759"/>
    </source>
</evidence>
<dbReference type="CDD" id="cd10845">
    <property type="entry name" value="DSRM_RNAse_III_family"/>
    <property type="match status" value="1"/>
</dbReference>
<dbReference type="InterPro" id="IPR014720">
    <property type="entry name" value="dsRBD_dom"/>
</dbReference>
<dbReference type="PROSITE" id="PS00517">
    <property type="entry name" value="RNASE_3_1"/>
    <property type="match status" value="1"/>
</dbReference>
<name>A0A7T5VBD7_9BACT</name>
<dbReference type="InterPro" id="IPR036389">
    <property type="entry name" value="RNase_III_sf"/>
</dbReference>
<dbReference type="GO" id="GO:0006397">
    <property type="term" value="P:mRNA processing"/>
    <property type="evidence" value="ECO:0007669"/>
    <property type="project" value="UniProtKB-UniRule"/>
</dbReference>
<evidence type="ECO:0000256" key="12">
    <source>
        <dbReference type="ARBA" id="ARBA00022801"/>
    </source>
</evidence>
<comment type="subunit">
    <text evidence="4 15">Homodimer.</text>
</comment>
<keyword evidence="11 15" id="KW-0255">Endonuclease</keyword>
<evidence type="ECO:0000313" key="20">
    <source>
        <dbReference type="Proteomes" id="UP000596092"/>
    </source>
</evidence>
<dbReference type="EC" id="3.1.26.3" evidence="15"/>
<dbReference type="SUPFAM" id="SSF54768">
    <property type="entry name" value="dsRNA-binding domain-like"/>
    <property type="match status" value="1"/>
</dbReference>
<evidence type="ECO:0000256" key="13">
    <source>
        <dbReference type="ARBA" id="ARBA00022842"/>
    </source>
</evidence>
<comment type="caution">
    <text evidence="15">Lacks conserved residue(s) required for the propagation of feature annotation.</text>
</comment>
<dbReference type="NCBIfam" id="TIGR02191">
    <property type="entry name" value="RNaseIII"/>
    <property type="match status" value="1"/>
</dbReference>
<dbReference type="RefSeq" id="WP_199263616.1">
    <property type="nucleotide sequence ID" value="NZ_CP054140.1"/>
</dbReference>
<evidence type="ECO:0000259" key="17">
    <source>
        <dbReference type="PROSITE" id="PS50137"/>
    </source>
</evidence>
<comment type="subcellular location">
    <subcellularLocation>
        <location evidence="2 15">Cytoplasm</location>
    </subcellularLocation>
</comment>
<feature type="domain" description="RNase III" evidence="18">
    <location>
        <begin position="16"/>
        <end position="144"/>
    </location>
</feature>
<keyword evidence="14 15" id="KW-0694">RNA-binding</keyword>
<dbReference type="PANTHER" id="PTHR11207:SF0">
    <property type="entry name" value="RIBONUCLEASE 3"/>
    <property type="match status" value="1"/>
</dbReference>
<evidence type="ECO:0000256" key="7">
    <source>
        <dbReference type="ARBA" id="ARBA00022664"/>
    </source>
</evidence>
<dbReference type="Gene3D" id="3.30.160.20">
    <property type="match status" value="1"/>
</dbReference>
<comment type="function">
    <text evidence="15">Digests double-stranded RNA. Involved in the processing of primary rRNA transcript to yield the immediate precursors to the large and small rRNAs (23S and 16S). Processes some mRNAs, and tRNAs when they are encoded in the rRNA operon. Processes pre-crRNA and tracrRNA of type II CRISPR loci if present in the organism.</text>
</comment>
<evidence type="ECO:0000313" key="19">
    <source>
        <dbReference type="EMBL" id="QQG64785.1"/>
    </source>
</evidence>
<feature type="binding site" evidence="15">
    <location>
        <position position="57"/>
    </location>
    <ligand>
        <name>Mg(2+)</name>
        <dbReference type="ChEBI" id="CHEBI:18420"/>
    </ligand>
</feature>
<evidence type="ECO:0000256" key="4">
    <source>
        <dbReference type="ARBA" id="ARBA00011738"/>
    </source>
</evidence>
<keyword evidence="20" id="KW-1185">Reference proteome</keyword>
<dbReference type="GO" id="GO:0003725">
    <property type="term" value="F:double-stranded RNA binding"/>
    <property type="evidence" value="ECO:0007669"/>
    <property type="project" value="TreeGrafter"/>
</dbReference>
<dbReference type="GO" id="GO:0042802">
    <property type="term" value="F:identical protein binding"/>
    <property type="evidence" value="ECO:0007669"/>
    <property type="project" value="UniProtKB-ARBA"/>
</dbReference>
<keyword evidence="12 15" id="KW-0378">Hydrolase</keyword>
<dbReference type="PROSITE" id="PS50142">
    <property type="entry name" value="RNASE_3_2"/>
    <property type="match status" value="1"/>
</dbReference>
<protein>
    <recommendedName>
        <fullName evidence="15">Ribonuclease 3</fullName>
        <ecNumber evidence="15">3.1.26.3</ecNumber>
    </recommendedName>
    <alternativeName>
        <fullName evidence="15">Ribonuclease III</fullName>
        <shortName evidence="15">RNase III</shortName>
    </alternativeName>
</protein>
<evidence type="ECO:0000256" key="3">
    <source>
        <dbReference type="ARBA" id="ARBA00010183"/>
    </source>
</evidence>
<evidence type="ECO:0000256" key="16">
    <source>
        <dbReference type="SAM" id="MobiDB-lite"/>
    </source>
</evidence>
<dbReference type="Gene3D" id="1.10.1520.10">
    <property type="entry name" value="Ribonuclease III domain"/>
    <property type="match status" value="1"/>
</dbReference>
<dbReference type="KEGG" id="dog:HP555_02340"/>
<dbReference type="PROSITE" id="PS50137">
    <property type="entry name" value="DS_RBD"/>
    <property type="match status" value="1"/>
</dbReference>
<comment type="similarity">
    <text evidence="3">Belongs to the ribonuclease III family.</text>
</comment>
<dbReference type="Pfam" id="PF00035">
    <property type="entry name" value="dsrm"/>
    <property type="match status" value="1"/>
</dbReference>
<dbReference type="AlphaFoldDB" id="A0A7T5VBD7"/>
<dbReference type="GO" id="GO:0046872">
    <property type="term" value="F:metal ion binding"/>
    <property type="evidence" value="ECO:0007669"/>
    <property type="project" value="UniProtKB-KW"/>
</dbReference>
<evidence type="ECO:0000256" key="6">
    <source>
        <dbReference type="ARBA" id="ARBA00022552"/>
    </source>
</evidence>
<sequence length="245" mass="27465">MGTTLTALVQDNEVELEQLQDRIGYRFRDLQLLQLSLVHSSFAFERLDDSRHNETLEFLGDAVLDLIVGFILFVRFPELREGKLTRIRSALVNEGGLTERAREIDLGSYLLLGKGESASSGRDKPSILSGTYEALVGAIFLDGGYDAAQVFVRRFFEPYLNDSQERLVSIDAKSELQELLQERYSTGPEYVLVGEEGPAHARLFSVAVRFQDEELGTGTASSKKEAEQQAARTALKQLRQRFSQP</sequence>
<dbReference type="SMART" id="SM00358">
    <property type="entry name" value="DSRM"/>
    <property type="match status" value="1"/>
</dbReference>
<dbReference type="InterPro" id="IPR000999">
    <property type="entry name" value="RNase_III_dom"/>
</dbReference>
<comment type="cofactor">
    <cofactor evidence="15">
        <name>Mg(2+)</name>
        <dbReference type="ChEBI" id="CHEBI:18420"/>
    </cofactor>
</comment>
<feature type="domain" description="DRBM" evidence="17">
    <location>
        <begin position="171"/>
        <end position="240"/>
    </location>
</feature>
<feature type="active site" evidence="15">
    <location>
        <position position="133"/>
    </location>
</feature>
<dbReference type="SMART" id="SM00535">
    <property type="entry name" value="RIBOc"/>
    <property type="match status" value="1"/>
</dbReference>
<dbReference type="SUPFAM" id="SSF69065">
    <property type="entry name" value="RNase III domain-like"/>
    <property type="match status" value="1"/>
</dbReference>
<evidence type="ECO:0000256" key="10">
    <source>
        <dbReference type="ARBA" id="ARBA00022723"/>
    </source>
</evidence>